<dbReference type="Proteomes" id="UP000616114">
    <property type="component" value="Unassembled WGS sequence"/>
</dbReference>
<dbReference type="Gene3D" id="3.40.50.2000">
    <property type="entry name" value="Glycogen Phosphorylase B"/>
    <property type="match status" value="2"/>
</dbReference>
<dbReference type="InterPro" id="IPR028098">
    <property type="entry name" value="Glyco_trans_4-like_N"/>
</dbReference>
<keyword evidence="2 5" id="KW-0808">Transferase</keyword>
<gene>
    <name evidence="5" type="ORF">GCM10011333_19740</name>
</gene>
<accession>A0A8J2TYT3</accession>
<name>A0A8J2TYT3_9MICO</name>
<dbReference type="SUPFAM" id="SSF53756">
    <property type="entry name" value="UDP-Glycosyltransferase/glycogen phosphorylase"/>
    <property type="match status" value="2"/>
</dbReference>
<evidence type="ECO:0000256" key="1">
    <source>
        <dbReference type="ARBA" id="ARBA00022676"/>
    </source>
</evidence>
<organism evidence="5 6">
    <name type="scientific">Sediminivirga luteola</name>
    <dbReference type="NCBI Taxonomy" id="1774748"/>
    <lineage>
        <taxon>Bacteria</taxon>
        <taxon>Bacillati</taxon>
        <taxon>Actinomycetota</taxon>
        <taxon>Actinomycetes</taxon>
        <taxon>Micrococcales</taxon>
        <taxon>Brevibacteriaceae</taxon>
        <taxon>Sediminivirga</taxon>
    </lineage>
</organism>
<evidence type="ECO:0000256" key="3">
    <source>
        <dbReference type="SAM" id="MobiDB-lite"/>
    </source>
</evidence>
<reference evidence="5" key="2">
    <citation type="submission" date="2020-09" db="EMBL/GenBank/DDBJ databases">
        <authorList>
            <person name="Sun Q."/>
            <person name="Zhou Y."/>
        </authorList>
    </citation>
    <scope>NUCLEOTIDE SEQUENCE</scope>
    <source>
        <strain evidence="5">CGMCC 1.12785</strain>
    </source>
</reference>
<dbReference type="Pfam" id="PF13692">
    <property type="entry name" value="Glyco_trans_1_4"/>
    <property type="match status" value="1"/>
</dbReference>
<dbReference type="CDD" id="cd03801">
    <property type="entry name" value="GT4_PimA-like"/>
    <property type="match status" value="1"/>
</dbReference>
<sequence>MRIAYLLADPGIGVFGTKGASVHVQEMIRAFRAHGHEVTVYCVRCETQVPEDLRDLRVVTVPVRAAKGAAERESRVAEAARLLAELAAAEDFDLVYERYSLFSDAGARAAAELTGRRGSRVPLVMEVNAPLVEEQRDHRVLHDEPGARAATRRALDHAEIVSCVSEPVAAWVRAAAPGAAGRVMVLPNGVNTRRIRPAARTPGAPFTVGFVGTLKPWHGTGVLLEAFAAAARQDDGSGASGGSSMSGGARGTRDSGGSHDAASDAAGWRLEICGKGPELETLRARARELGLGERVRFHGAVAPQDVPGILAGMDVAVAPYPHGDHYFSPLKVYEYMAAGLPVVASAIGDLPGLLGDERRGLLVPPGDAEALATALRRLASDRLLRERLARAGRTIAVAEHDWSLRCAELLTRLGLPTGQTLPARTEPRQQEVSTV</sequence>
<dbReference type="RefSeq" id="WP_188550726.1">
    <property type="nucleotide sequence ID" value="NZ_BMFY01000007.1"/>
</dbReference>
<evidence type="ECO:0000256" key="2">
    <source>
        <dbReference type="ARBA" id="ARBA00022679"/>
    </source>
</evidence>
<keyword evidence="1" id="KW-0328">Glycosyltransferase</keyword>
<dbReference type="EMBL" id="BMFY01000007">
    <property type="protein sequence ID" value="GGA16664.1"/>
    <property type="molecule type" value="Genomic_DNA"/>
</dbReference>
<comment type="caution">
    <text evidence="5">The sequence shown here is derived from an EMBL/GenBank/DDBJ whole genome shotgun (WGS) entry which is preliminary data.</text>
</comment>
<proteinExistence type="predicted"/>
<protein>
    <submittedName>
        <fullName evidence="5">Glycosyl transferase</fullName>
    </submittedName>
</protein>
<feature type="compositionally biased region" description="Gly residues" evidence="3">
    <location>
        <begin position="238"/>
        <end position="250"/>
    </location>
</feature>
<evidence type="ECO:0000313" key="5">
    <source>
        <dbReference type="EMBL" id="GGA16664.1"/>
    </source>
</evidence>
<evidence type="ECO:0000259" key="4">
    <source>
        <dbReference type="Pfam" id="PF13439"/>
    </source>
</evidence>
<keyword evidence="6" id="KW-1185">Reference proteome</keyword>
<dbReference type="AlphaFoldDB" id="A0A8J2TYT3"/>
<reference evidence="5" key="1">
    <citation type="journal article" date="2014" name="Int. J. Syst. Evol. Microbiol.">
        <title>Complete genome sequence of Corynebacterium casei LMG S-19264T (=DSM 44701T), isolated from a smear-ripened cheese.</title>
        <authorList>
            <consortium name="US DOE Joint Genome Institute (JGI-PGF)"/>
            <person name="Walter F."/>
            <person name="Albersmeier A."/>
            <person name="Kalinowski J."/>
            <person name="Ruckert C."/>
        </authorList>
    </citation>
    <scope>NUCLEOTIDE SEQUENCE</scope>
    <source>
        <strain evidence="5">CGMCC 1.12785</strain>
    </source>
</reference>
<evidence type="ECO:0000313" key="6">
    <source>
        <dbReference type="Proteomes" id="UP000616114"/>
    </source>
</evidence>
<dbReference type="PANTHER" id="PTHR12526">
    <property type="entry name" value="GLYCOSYLTRANSFERASE"/>
    <property type="match status" value="1"/>
</dbReference>
<dbReference type="GO" id="GO:0016757">
    <property type="term" value="F:glycosyltransferase activity"/>
    <property type="evidence" value="ECO:0007669"/>
    <property type="project" value="UniProtKB-KW"/>
</dbReference>
<feature type="domain" description="Glycosyltransferase subfamily 4-like N-terminal" evidence="4">
    <location>
        <begin position="19"/>
        <end position="194"/>
    </location>
</feature>
<feature type="region of interest" description="Disordered" evidence="3">
    <location>
        <begin position="234"/>
        <end position="262"/>
    </location>
</feature>
<dbReference type="PANTHER" id="PTHR12526:SF510">
    <property type="entry name" value="D-INOSITOL 3-PHOSPHATE GLYCOSYLTRANSFERASE"/>
    <property type="match status" value="1"/>
</dbReference>
<dbReference type="Pfam" id="PF13439">
    <property type="entry name" value="Glyco_transf_4"/>
    <property type="match status" value="1"/>
</dbReference>